<dbReference type="Pfam" id="PF19553">
    <property type="entry name" value="DUF6076"/>
    <property type="match status" value="1"/>
</dbReference>
<evidence type="ECO:0000313" key="2">
    <source>
        <dbReference type="Proteomes" id="UP000647416"/>
    </source>
</evidence>
<dbReference type="Proteomes" id="UP000647416">
    <property type="component" value="Unassembled WGS sequence"/>
</dbReference>
<dbReference type="EMBL" id="JACRTE010000010">
    <property type="protein sequence ID" value="MBC8596919.1"/>
    <property type="molecule type" value="Genomic_DNA"/>
</dbReference>
<evidence type="ECO:0000313" key="1">
    <source>
        <dbReference type="EMBL" id="MBC8596919.1"/>
    </source>
</evidence>
<proteinExistence type="predicted"/>
<reference evidence="1" key="1">
    <citation type="submission" date="2020-08" db="EMBL/GenBank/DDBJ databases">
        <title>Genome public.</title>
        <authorList>
            <person name="Liu C."/>
            <person name="Sun Q."/>
        </authorList>
    </citation>
    <scope>NUCLEOTIDE SEQUENCE</scope>
    <source>
        <strain evidence="1">NSJ-50</strain>
    </source>
</reference>
<dbReference type="RefSeq" id="WP_262432295.1">
    <property type="nucleotide sequence ID" value="NZ_JACRTE010000010.1"/>
</dbReference>
<name>A0A926FEQ1_9FIRM</name>
<dbReference type="InterPro" id="IPR045722">
    <property type="entry name" value="DUF6076"/>
</dbReference>
<protein>
    <submittedName>
        <fullName evidence="1">Uncharacterized protein</fullName>
    </submittedName>
</protein>
<sequence>MKFQASFLENHINISTKECNRIFGLGRITFGIATGNYGALSILFPVQELDTLRDKANSLLELCFSSKKGEDKLSAYYKCEEEFSLCGGCILSEKKAIVNTDDNIDMVETYWLTKLSGLLLVEMMHSILHNIPILKCPVCKRFFIADNHGIQYCDNIYKDGKTCRQIGAKKQFKEKVKSDSALSLYEKKYQALYYKRKKTTDEKALTAIKEKIAVYQDARSKYKKGEIFSDEFISVLEE</sequence>
<organism evidence="1 2">
    <name type="scientific">Qingrenia yutianensis</name>
    <dbReference type="NCBI Taxonomy" id="2763676"/>
    <lineage>
        <taxon>Bacteria</taxon>
        <taxon>Bacillati</taxon>
        <taxon>Bacillota</taxon>
        <taxon>Clostridia</taxon>
        <taxon>Eubacteriales</taxon>
        <taxon>Oscillospiraceae</taxon>
        <taxon>Qingrenia</taxon>
    </lineage>
</organism>
<dbReference type="AlphaFoldDB" id="A0A926FEQ1"/>
<keyword evidence="2" id="KW-1185">Reference proteome</keyword>
<accession>A0A926FEQ1</accession>
<comment type="caution">
    <text evidence="1">The sequence shown here is derived from an EMBL/GenBank/DDBJ whole genome shotgun (WGS) entry which is preliminary data.</text>
</comment>
<gene>
    <name evidence="1" type="ORF">H8706_08570</name>
</gene>